<dbReference type="EMBL" id="CAFBLT010000003">
    <property type="protein sequence ID" value="CAB4883198.1"/>
    <property type="molecule type" value="Genomic_DNA"/>
</dbReference>
<keyword evidence="6" id="KW-0131">Cell cycle</keyword>
<dbReference type="InterPro" id="IPR007793">
    <property type="entry name" value="DivIVA_fam"/>
</dbReference>
<comment type="subcellular location">
    <subcellularLocation>
        <location evidence="1">Cytoplasm</location>
    </subcellularLocation>
</comment>
<proteinExistence type="inferred from homology"/>
<name>A0A6J7ENA2_9ZZZZ</name>
<feature type="compositionally biased region" description="Basic and acidic residues" evidence="7">
    <location>
        <begin position="221"/>
        <end position="232"/>
    </location>
</feature>
<dbReference type="InterPro" id="IPR019933">
    <property type="entry name" value="DivIVA_domain"/>
</dbReference>
<gene>
    <name evidence="8" type="ORF">UFOPK3164_01684</name>
    <name evidence="9" type="ORF">UFOPK3427_01731</name>
    <name evidence="10" type="ORF">UFOPK4112_01348</name>
</gene>
<evidence type="ECO:0000256" key="1">
    <source>
        <dbReference type="ARBA" id="ARBA00004496"/>
    </source>
</evidence>
<comment type="similarity">
    <text evidence="2">Belongs to the DivIVA family.</text>
</comment>
<dbReference type="PANTHER" id="PTHR35794">
    <property type="entry name" value="CELL DIVISION PROTEIN DIVIVA"/>
    <property type="match status" value="1"/>
</dbReference>
<dbReference type="AlphaFoldDB" id="A0A6J7ENA2"/>
<keyword evidence="4" id="KW-0132">Cell division</keyword>
<reference evidence="9" key="1">
    <citation type="submission" date="2020-05" db="EMBL/GenBank/DDBJ databases">
        <authorList>
            <person name="Chiriac C."/>
            <person name="Salcher M."/>
            <person name="Ghai R."/>
            <person name="Kavagutti S V."/>
        </authorList>
    </citation>
    <scope>NUCLEOTIDE SEQUENCE</scope>
</reference>
<feature type="region of interest" description="Disordered" evidence="7">
    <location>
        <begin position="208"/>
        <end position="232"/>
    </location>
</feature>
<dbReference type="Pfam" id="PF05103">
    <property type="entry name" value="DivIVA"/>
    <property type="match status" value="1"/>
</dbReference>
<dbReference type="Gene3D" id="6.10.250.660">
    <property type="match status" value="1"/>
</dbReference>
<evidence type="ECO:0000256" key="7">
    <source>
        <dbReference type="SAM" id="MobiDB-lite"/>
    </source>
</evidence>
<accession>A0A6J7ENA2</accession>
<organism evidence="9">
    <name type="scientific">freshwater metagenome</name>
    <dbReference type="NCBI Taxonomy" id="449393"/>
    <lineage>
        <taxon>unclassified sequences</taxon>
        <taxon>metagenomes</taxon>
        <taxon>ecological metagenomes</taxon>
    </lineage>
</organism>
<feature type="region of interest" description="Disordered" evidence="7">
    <location>
        <begin position="68"/>
        <end position="91"/>
    </location>
</feature>
<sequence length="232" mass="25685">MDNAGLPKTSLETLRTVEFRLGLRGYDVDEVDDYLEKVAVEADALQEQLRQMTDRLRQAAERIALLESSKPAQSAAPASQDVSANESDNVDSLTRTLEMAQRFVDQTKRESEAEAAKVVAAASDEARKLRADAEDRFKADLSRLEGLKSKLTTDVESMARQLESERTRLRSSLSEMIQWIEDNVQPGAAIMALRQPNAEAEVEIVETAHTPASPPAGFDGRPMDGDERNLRP</sequence>
<keyword evidence="3" id="KW-0963">Cytoplasm</keyword>
<evidence type="ECO:0000256" key="5">
    <source>
        <dbReference type="ARBA" id="ARBA00023054"/>
    </source>
</evidence>
<evidence type="ECO:0000313" key="8">
    <source>
        <dbReference type="EMBL" id="CAB4834515.1"/>
    </source>
</evidence>
<dbReference type="EMBL" id="CAFABE010000130">
    <property type="protein sequence ID" value="CAB4834515.1"/>
    <property type="molecule type" value="Genomic_DNA"/>
</dbReference>
<dbReference type="GO" id="GO:0051301">
    <property type="term" value="P:cell division"/>
    <property type="evidence" value="ECO:0007669"/>
    <property type="project" value="UniProtKB-KW"/>
</dbReference>
<dbReference type="PANTHER" id="PTHR35794:SF2">
    <property type="entry name" value="CELL DIVISION PROTEIN DIVIVA"/>
    <property type="match status" value="1"/>
</dbReference>
<dbReference type="EMBL" id="CAFBPM010000014">
    <property type="protein sequence ID" value="CAB5027688.1"/>
    <property type="molecule type" value="Genomic_DNA"/>
</dbReference>
<evidence type="ECO:0000313" key="10">
    <source>
        <dbReference type="EMBL" id="CAB5027688.1"/>
    </source>
</evidence>
<dbReference type="GO" id="GO:0005737">
    <property type="term" value="C:cytoplasm"/>
    <property type="evidence" value="ECO:0007669"/>
    <property type="project" value="UniProtKB-SubCell"/>
</dbReference>
<evidence type="ECO:0000256" key="4">
    <source>
        <dbReference type="ARBA" id="ARBA00022618"/>
    </source>
</evidence>
<evidence type="ECO:0000256" key="2">
    <source>
        <dbReference type="ARBA" id="ARBA00009008"/>
    </source>
</evidence>
<dbReference type="NCBIfam" id="TIGR03544">
    <property type="entry name" value="DivI1A_domain"/>
    <property type="match status" value="1"/>
</dbReference>
<keyword evidence="5" id="KW-0175">Coiled coil</keyword>
<evidence type="ECO:0000313" key="9">
    <source>
        <dbReference type="EMBL" id="CAB4883198.1"/>
    </source>
</evidence>
<protein>
    <submittedName>
        <fullName evidence="9">Unannotated protein</fullName>
    </submittedName>
</protein>
<feature type="compositionally biased region" description="Low complexity" evidence="7">
    <location>
        <begin position="68"/>
        <end position="84"/>
    </location>
</feature>
<evidence type="ECO:0000256" key="3">
    <source>
        <dbReference type="ARBA" id="ARBA00022490"/>
    </source>
</evidence>
<evidence type="ECO:0000256" key="6">
    <source>
        <dbReference type="ARBA" id="ARBA00023306"/>
    </source>
</evidence>